<feature type="domain" description="Retrovirus-related Pol polyprotein from transposon TNT 1-94-like beta-barrel" evidence="1">
    <location>
        <begin position="92"/>
        <end position="167"/>
    </location>
</feature>
<proteinExistence type="predicted"/>
<evidence type="ECO:0000313" key="3">
    <source>
        <dbReference type="Proteomes" id="UP000298652"/>
    </source>
</evidence>
<accession>A0A4V6D3E8</accession>
<sequence length="215" mass="22914">MATSVHRPAGVMDAAVVAQGDVTPSPKVAFFMVNAPHDAMGVIQTGGYDLATEDGNRPVHIVRLFQIFMISDAAGATTEPRIADHPVFSTKFILDSGATTHATGNRDLFPWLFPVQEGGEIVAANGHGLAVRGFGPVVMENFRVNGVLYVPGLSCNVISLSKLIELDYGVAFSRAGCLIKDLRTGEIVGNASLVRGLYHFDRLEIPLDRAPAMAP</sequence>
<keyword evidence="3" id="KW-1185">Reference proteome</keyword>
<gene>
    <name evidence="2" type="ORF">SEVIR_8G243300v2</name>
</gene>
<evidence type="ECO:0000313" key="2">
    <source>
        <dbReference type="EMBL" id="TKW02426.1"/>
    </source>
</evidence>
<dbReference type="InterPro" id="IPR054722">
    <property type="entry name" value="PolX-like_BBD"/>
</dbReference>
<dbReference type="AlphaFoldDB" id="A0A4V6D3E8"/>
<dbReference type="Pfam" id="PF22936">
    <property type="entry name" value="Pol_BBD"/>
    <property type="match status" value="1"/>
</dbReference>
<dbReference type="EMBL" id="CM016559">
    <property type="protein sequence ID" value="TKW02426.1"/>
    <property type="molecule type" value="Genomic_DNA"/>
</dbReference>
<protein>
    <recommendedName>
        <fullName evidence="1">Retrovirus-related Pol polyprotein from transposon TNT 1-94-like beta-barrel domain-containing protein</fullName>
    </recommendedName>
</protein>
<dbReference type="Gramene" id="TKW02426">
    <property type="protein sequence ID" value="TKW02426"/>
    <property type="gene ID" value="SEVIR_8G243300v2"/>
</dbReference>
<dbReference type="Proteomes" id="UP000298652">
    <property type="component" value="Chromosome 8"/>
</dbReference>
<organism evidence="2 3">
    <name type="scientific">Setaria viridis</name>
    <name type="common">Green bristlegrass</name>
    <name type="synonym">Setaria italica subsp. viridis</name>
    <dbReference type="NCBI Taxonomy" id="4556"/>
    <lineage>
        <taxon>Eukaryota</taxon>
        <taxon>Viridiplantae</taxon>
        <taxon>Streptophyta</taxon>
        <taxon>Embryophyta</taxon>
        <taxon>Tracheophyta</taxon>
        <taxon>Spermatophyta</taxon>
        <taxon>Magnoliopsida</taxon>
        <taxon>Liliopsida</taxon>
        <taxon>Poales</taxon>
        <taxon>Poaceae</taxon>
        <taxon>PACMAD clade</taxon>
        <taxon>Panicoideae</taxon>
        <taxon>Panicodae</taxon>
        <taxon>Paniceae</taxon>
        <taxon>Cenchrinae</taxon>
        <taxon>Setaria</taxon>
    </lineage>
</organism>
<name>A0A4V6D3E8_SETVI</name>
<evidence type="ECO:0000259" key="1">
    <source>
        <dbReference type="Pfam" id="PF22936"/>
    </source>
</evidence>
<reference evidence="2" key="1">
    <citation type="submission" date="2019-03" db="EMBL/GenBank/DDBJ databases">
        <title>WGS assembly of Setaria viridis.</title>
        <authorList>
            <person name="Huang P."/>
            <person name="Jenkins J."/>
            <person name="Grimwood J."/>
            <person name="Barry K."/>
            <person name="Healey A."/>
            <person name="Mamidi S."/>
            <person name="Sreedasyam A."/>
            <person name="Shu S."/>
            <person name="Feldman M."/>
            <person name="Wu J."/>
            <person name="Yu Y."/>
            <person name="Chen C."/>
            <person name="Johnson J."/>
            <person name="Rokhsar D."/>
            <person name="Baxter I."/>
            <person name="Schmutz J."/>
            <person name="Brutnell T."/>
            <person name="Kellogg E."/>
        </authorList>
    </citation>
    <scope>NUCLEOTIDE SEQUENCE [LARGE SCALE GENOMIC DNA]</scope>
</reference>